<name>A0ACB6S4K1_9PLEO</name>
<accession>A0ACB6S4K1</accession>
<organism evidence="1 2">
    <name type="scientific">Macroventuria anomochaeta</name>
    <dbReference type="NCBI Taxonomy" id="301207"/>
    <lineage>
        <taxon>Eukaryota</taxon>
        <taxon>Fungi</taxon>
        <taxon>Dikarya</taxon>
        <taxon>Ascomycota</taxon>
        <taxon>Pezizomycotina</taxon>
        <taxon>Dothideomycetes</taxon>
        <taxon>Pleosporomycetidae</taxon>
        <taxon>Pleosporales</taxon>
        <taxon>Pleosporineae</taxon>
        <taxon>Didymellaceae</taxon>
        <taxon>Macroventuria</taxon>
    </lineage>
</organism>
<keyword evidence="2" id="KW-1185">Reference proteome</keyword>
<proteinExistence type="predicted"/>
<evidence type="ECO:0000313" key="2">
    <source>
        <dbReference type="Proteomes" id="UP000799754"/>
    </source>
</evidence>
<dbReference type="EMBL" id="MU006713">
    <property type="protein sequence ID" value="KAF2628319.1"/>
    <property type="molecule type" value="Genomic_DNA"/>
</dbReference>
<evidence type="ECO:0000313" key="1">
    <source>
        <dbReference type="EMBL" id="KAF2628319.1"/>
    </source>
</evidence>
<protein>
    <submittedName>
        <fullName evidence="1">Uncharacterized protein</fullName>
    </submittedName>
</protein>
<gene>
    <name evidence="1" type="ORF">BU25DRAFT_33555</name>
</gene>
<sequence length="159" mass="17023">MRYGMIAANFAQTLVLSHAKMSQTLSPPAALSPIISATFSAKLVSCQTLNAGAATNTPANAPISMLAMISLCLPPSIRNFVLVLHLSDGCGSGWVGRLGECWECRGGPLVVCVLLQHRGRKVRDAKREGRLSCPDRCCHPWLTIKIFATCAVNFIIASL</sequence>
<reference evidence="1" key="1">
    <citation type="journal article" date="2020" name="Stud. Mycol.">
        <title>101 Dothideomycetes genomes: a test case for predicting lifestyles and emergence of pathogens.</title>
        <authorList>
            <person name="Haridas S."/>
            <person name="Albert R."/>
            <person name="Binder M."/>
            <person name="Bloem J."/>
            <person name="Labutti K."/>
            <person name="Salamov A."/>
            <person name="Andreopoulos B."/>
            <person name="Baker S."/>
            <person name="Barry K."/>
            <person name="Bills G."/>
            <person name="Bluhm B."/>
            <person name="Cannon C."/>
            <person name="Castanera R."/>
            <person name="Culley D."/>
            <person name="Daum C."/>
            <person name="Ezra D."/>
            <person name="Gonzalez J."/>
            <person name="Henrissat B."/>
            <person name="Kuo A."/>
            <person name="Liang C."/>
            <person name="Lipzen A."/>
            <person name="Lutzoni F."/>
            <person name="Magnuson J."/>
            <person name="Mondo S."/>
            <person name="Nolan M."/>
            <person name="Ohm R."/>
            <person name="Pangilinan J."/>
            <person name="Park H.-J."/>
            <person name="Ramirez L."/>
            <person name="Alfaro M."/>
            <person name="Sun H."/>
            <person name="Tritt A."/>
            <person name="Yoshinaga Y."/>
            <person name="Zwiers L.-H."/>
            <person name="Turgeon B."/>
            <person name="Goodwin S."/>
            <person name="Spatafora J."/>
            <person name="Crous P."/>
            <person name="Grigoriev I."/>
        </authorList>
    </citation>
    <scope>NUCLEOTIDE SEQUENCE</scope>
    <source>
        <strain evidence="1">CBS 525.71</strain>
    </source>
</reference>
<comment type="caution">
    <text evidence="1">The sequence shown here is derived from an EMBL/GenBank/DDBJ whole genome shotgun (WGS) entry which is preliminary data.</text>
</comment>
<dbReference type="Proteomes" id="UP000799754">
    <property type="component" value="Unassembled WGS sequence"/>
</dbReference>